<keyword evidence="3" id="KW-0520">NAD</keyword>
<dbReference type="GO" id="GO:0070403">
    <property type="term" value="F:NAD+ binding"/>
    <property type="evidence" value="ECO:0007669"/>
    <property type="project" value="InterPro"/>
</dbReference>
<accession>A0A9R1XAZ3</accession>
<keyword evidence="8" id="KW-1185">Reference proteome</keyword>
<protein>
    <recommendedName>
        <fullName evidence="6">NAD-dependent epimerase/dehydratase domain-containing protein</fullName>
    </recommendedName>
</protein>
<keyword evidence="5" id="KW-0812">Transmembrane</keyword>
<evidence type="ECO:0000256" key="5">
    <source>
        <dbReference type="SAM" id="Phobius"/>
    </source>
</evidence>
<dbReference type="EMBL" id="NBSK02000006">
    <property type="protein sequence ID" value="KAJ0201872.1"/>
    <property type="molecule type" value="Genomic_DNA"/>
</dbReference>
<name>A0A9R1XAZ3_LACSA</name>
<evidence type="ECO:0000313" key="8">
    <source>
        <dbReference type="Proteomes" id="UP000235145"/>
    </source>
</evidence>
<dbReference type="Pfam" id="PF01370">
    <property type="entry name" value="Epimerase"/>
    <property type="match status" value="1"/>
</dbReference>
<dbReference type="AlphaFoldDB" id="A0A9R1XAZ3"/>
<evidence type="ECO:0000259" key="6">
    <source>
        <dbReference type="Pfam" id="PF01370"/>
    </source>
</evidence>
<feature type="transmembrane region" description="Helical" evidence="5">
    <location>
        <begin position="6"/>
        <end position="30"/>
    </location>
</feature>
<dbReference type="Proteomes" id="UP000235145">
    <property type="component" value="Unassembled WGS sequence"/>
</dbReference>
<evidence type="ECO:0000313" key="7">
    <source>
        <dbReference type="EMBL" id="KAJ0201872.1"/>
    </source>
</evidence>
<sequence length="138" mass="15037">MTNRGLHATSFAMILYLVIGIAISALLFNVDVMPSSPSLKVGEQISDSTPIPRRITFEVHAKGSYHVNIGGKIPLGLKEKSQRVLVTGGAGFVGSHLVDRLMAQGDSVIVVDNFFTGRKDNLFHHLKTLDLISFTMML</sequence>
<keyword evidence="5" id="KW-1133">Transmembrane helix</keyword>
<reference evidence="7 8" key="1">
    <citation type="journal article" date="2017" name="Nat. Commun.">
        <title>Genome assembly with in vitro proximity ligation data and whole-genome triplication in lettuce.</title>
        <authorList>
            <person name="Reyes-Chin-Wo S."/>
            <person name="Wang Z."/>
            <person name="Yang X."/>
            <person name="Kozik A."/>
            <person name="Arikit S."/>
            <person name="Song C."/>
            <person name="Xia L."/>
            <person name="Froenicke L."/>
            <person name="Lavelle D.O."/>
            <person name="Truco M.J."/>
            <person name="Xia R."/>
            <person name="Zhu S."/>
            <person name="Xu C."/>
            <person name="Xu H."/>
            <person name="Xu X."/>
            <person name="Cox K."/>
            <person name="Korf I."/>
            <person name="Meyers B.C."/>
            <person name="Michelmore R.W."/>
        </authorList>
    </citation>
    <scope>NUCLEOTIDE SEQUENCE [LARGE SCALE GENOMIC DNA]</scope>
    <source>
        <strain evidence="8">cv. Salinas</strain>
        <tissue evidence="7">Seedlings</tissue>
    </source>
</reference>
<dbReference type="PANTHER" id="PTHR43078">
    <property type="entry name" value="UDP-GLUCURONIC ACID DECARBOXYLASE-RELATED"/>
    <property type="match status" value="1"/>
</dbReference>
<dbReference type="Gene3D" id="3.40.50.720">
    <property type="entry name" value="NAD(P)-binding Rossmann-like Domain"/>
    <property type="match status" value="1"/>
</dbReference>
<dbReference type="GO" id="GO:0016831">
    <property type="term" value="F:carboxy-lyase activity"/>
    <property type="evidence" value="ECO:0007669"/>
    <property type="project" value="UniProtKB-KW"/>
</dbReference>
<feature type="domain" description="NAD-dependent epimerase/dehydratase" evidence="6">
    <location>
        <begin position="84"/>
        <end position="125"/>
    </location>
</feature>
<dbReference type="InterPro" id="IPR044516">
    <property type="entry name" value="UXS-like"/>
</dbReference>
<evidence type="ECO:0000256" key="1">
    <source>
        <dbReference type="ARBA" id="ARBA00001911"/>
    </source>
</evidence>
<keyword evidence="2" id="KW-0210">Decarboxylase</keyword>
<evidence type="ECO:0000256" key="4">
    <source>
        <dbReference type="ARBA" id="ARBA00023239"/>
    </source>
</evidence>
<comment type="caution">
    <text evidence="7">The sequence shown here is derived from an EMBL/GenBank/DDBJ whole genome shotgun (WGS) entry which is preliminary data.</text>
</comment>
<keyword evidence="5" id="KW-0472">Membrane</keyword>
<dbReference type="GO" id="GO:0042732">
    <property type="term" value="P:D-xylose metabolic process"/>
    <property type="evidence" value="ECO:0007669"/>
    <property type="project" value="InterPro"/>
</dbReference>
<evidence type="ECO:0000256" key="3">
    <source>
        <dbReference type="ARBA" id="ARBA00023027"/>
    </source>
</evidence>
<dbReference type="InterPro" id="IPR036291">
    <property type="entry name" value="NAD(P)-bd_dom_sf"/>
</dbReference>
<keyword evidence="4" id="KW-0456">Lyase</keyword>
<evidence type="ECO:0000256" key="2">
    <source>
        <dbReference type="ARBA" id="ARBA00022793"/>
    </source>
</evidence>
<proteinExistence type="predicted"/>
<dbReference type="InterPro" id="IPR001509">
    <property type="entry name" value="Epimerase_deHydtase"/>
</dbReference>
<comment type="cofactor">
    <cofactor evidence="1">
        <name>NAD(+)</name>
        <dbReference type="ChEBI" id="CHEBI:57540"/>
    </cofactor>
</comment>
<gene>
    <name evidence="7" type="ORF">LSAT_V11C600334720</name>
</gene>
<organism evidence="7 8">
    <name type="scientific">Lactuca sativa</name>
    <name type="common">Garden lettuce</name>
    <dbReference type="NCBI Taxonomy" id="4236"/>
    <lineage>
        <taxon>Eukaryota</taxon>
        <taxon>Viridiplantae</taxon>
        <taxon>Streptophyta</taxon>
        <taxon>Embryophyta</taxon>
        <taxon>Tracheophyta</taxon>
        <taxon>Spermatophyta</taxon>
        <taxon>Magnoliopsida</taxon>
        <taxon>eudicotyledons</taxon>
        <taxon>Gunneridae</taxon>
        <taxon>Pentapetalae</taxon>
        <taxon>asterids</taxon>
        <taxon>campanulids</taxon>
        <taxon>Asterales</taxon>
        <taxon>Asteraceae</taxon>
        <taxon>Cichorioideae</taxon>
        <taxon>Cichorieae</taxon>
        <taxon>Lactucinae</taxon>
        <taxon>Lactuca</taxon>
    </lineage>
</organism>
<dbReference type="PANTHER" id="PTHR43078:SF51">
    <property type="entry name" value="UDP-GLUCURONATE DECARBOXYLASE"/>
    <property type="match status" value="1"/>
</dbReference>
<dbReference type="SUPFAM" id="SSF51735">
    <property type="entry name" value="NAD(P)-binding Rossmann-fold domains"/>
    <property type="match status" value="1"/>
</dbReference>